<dbReference type="PANTHER" id="PTHR11439:SF509">
    <property type="entry name" value="RNA-DIRECTED DNA POLYMERASE"/>
    <property type="match status" value="1"/>
</dbReference>
<dbReference type="CDD" id="cd09272">
    <property type="entry name" value="RNase_HI_RT_Ty1"/>
    <property type="match status" value="1"/>
</dbReference>
<evidence type="ECO:0000313" key="2">
    <source>
        <dbReference type="Proteomes" id="UP001058974"/>
    </source>
</evidence>
<proteinExistence type="predicted"/>
<name>A0A9D4YP17_PEA</name>
<dbReference type="Proteomes" id="UP001058974">
    <property type="component" value="Chromosome 1"/>
</dbReference>
<protein>
    <submittedName>
        <fullName evidence="1">Uncharacterized protein</fullName>
    </submittedName>
</protein>
<gene>
    <name evidence="1" type="ORF">KIW84_011341</name>
</gene>
<sequence>MLTEYNVTQNVMTLFCDNLSAINISKNPIQHSRTKHIDIRHHFIRDLVEDKVITLEHVATELQLADIFTKALDATQFENLRGKLGIYHSYTTCNKCGNKRVRRHPNVRRPMHLQEFKDAVHAGVVLDVRNEVMAYDMVVPTVKQDQGGVTVTGYPRQQIGLLQQTRDRFEDFPSPAADILRNRTAGVLLELSVYFQSGYQGKTIPGIRPTD</sequence>
<comment type="caution">
    <text evidence="1">The sequence shown here is derived from an EMBL/GenBank/DDBJ whole genome shotgun (WGS) entry which is preliminary data.</text>
</comment>
<dbReference type="PANTHER" id="PTHR11439">
    <property type="entry name" value="GAG-POL-RELATED RETROTRANSPOSON"/>
    <property type="match status" value="1"/>
</dbReference>
<reference evidence="1 2" key="1">
    <citation type="journal article" date="2022" name="Nat. Genet.">
        <title>Improved pea reference genome and pan-genome highlight genomic features and evolutionary characteristics.</title>
        <authorList>
            <person name="Yang T."/>
            <person name="Liu R."/>
            <person name="Luo Y."/>
            <person name="Hu S."/>
            <person name="Wang D."/>
            <person name="Wang C."/>
            <person name="Pandey M.K."/>
            <person name="Ge S."/>
            <person name="Xu Q."/>
            <person name="Li N."/>
            <person name="Li G."/>
            <person name="Huang Y."/>
            <person name="Saxena R.K."/>
            <person name="Ji Y."/>
            <person name="Li M."/>
            <person name="Yan X."/>
            <person name="He Y."/>
            <person name="Liu Y."/>
            <person name="Wang X."/>
            <person name="Xiang C."/>
            <person name="Varshney R.K."/>
            <person name="Ding H."/>
            <person name="Gao S."/>
            <person name="Zong X."/>
        </authorList>
    </citation>
    <scope>NUCLEOTIDE SEQUENCE [LARGE SCALE GENOMIC DNA]</scope>
    <source>
        <strain evidence="1 2">cv. Zhongwan 6</strain>
    </source>
</reference>
<dbReference type="AlphaFoldDB" id="A0A9D4YP17"/>
<accession>A0A9D4YP17</accession>
<dbReference type="Gramene" id="Psat01G0134100-T1">
    <property type="protein sequence ID" value="KAI5442234.1"/>
    <property type="gene ID" value="KIW84_011341"/>
</dbReference>
<organism evidence="1 2">
    <name type="scientific">Pisum sativum</name>
    <name type="common">Garden pea</name>
    <name type="synonym">Lathyrus oleraceus</name>
    <dbReference type="NCBI Taxonomy" id="3888"/>
    <lineage>
        <taxon>Eukaryota</taxon>
        <taxon>Viridiplantae</taxon>
        <taxon>Streptophyta</taxon>
        <taxon>Embryophyta</taxon>
        <taxon>Tracheophyta</taxon>
        <taxon>Spermatophyta</taxon>
        <taxon>Magnoliopsida</taxon>
        <taxon>eudicotyledons</taxon>
        <taxon>Gunneridae</taxon>
        <taxon>Pentapetalae</taxon>
        <taxon>rosids</taxon>
        <taxon>fabids</taxon>
        <taxon>Fabales</taxon>
        <taxon>Fabaceae</taxon>
        <taxon>Papilionoideae</taxon>
        <taxon>50 kb inversion clade</taxon>
        <taxon>NPAAA clade</taxon>
        <taxon>Hologalegina</taxon>
        <taxon>IRL clade</taxon>
        <taxon>Fabeae</taxon>
        <taxon>Lathyrus</taxon>
    </lineage>
</organism>
<keyword evidence="2" id="KW-1185">Reference proteome</keyword>
<dbReference type="EMBL" id="JAMSHJ010000001">
    <property type="protein sequence ID" value="KAI5442234.1"/>
    <property type="molecule type" value="Genomic_DNA"/>
</dbReference>
<evidence type="ECO:0000313" key="1">
    <source>
        <dbReference type="EMBL" id="KAI5442234.1"/>
    </source>
</evidence>